<evidence type="ECO:0000256" key="5">
    <source>
        <dbReference type="SAM" id="Phobius"/>
    </source>
</evidence>
<dbReference type="GO" id="GO:0046488">
    <property type="term" value="P:phosphatidylinositol metabolic process"/>
    <property type="evidence" value="ECO:0007669"/>
    <property type="project" value="TreeGrafter"/>
</dbReference>
<dbReference type="PROSITE" id="PS50008">
    <property type="entry name" value="PIPLC_Y_DOMAIN"/>
    <property type="match status" value="1"/>
</dbReference>
<protein>
    <recommendedName>
        <fullName evidence="1">phosphoinositide phospholipase C</fullName>
        <ecNumber evidence="1">3.1.4.11</ecNumber>
    </recommendedName>
</protein>
<dbReference type="GO" id="GO:0048015">
    <property type="term" value="P:phosphatidylinositol-mediated signaling"/>
    <property type="evidence" value="ECO:0007669"/>
    <property type="project" value="TreeGrafter"/>
</dbReference>
<dbReference type="SUPFAM" id="SSF51695">
    <property type="entry name" value="PLC-like phosphodiesterases"/>
    <property type="match status" value="1"/>
</dbReference>
<dbReference type="GO" id="GO:0016042">
    <property type="term" value="P:lipid catabolic process"/>
    <property type="evidence" value="ECO:0007669"/>
    <property type="project" value="UniProtKB-KW"/>
</dbReference>
<organism evidence="7">
    <name type="scientific">viral metagenome</name>
    <dbReference type="NCBI Taxonomy" id="1070528"/>
    <lineage>
        <taxon>unclassified sequences</taxon>
        <taxon>metagenomes</taxon>
        <taxon>organismal metagenomes</taxon>
    </lineage>
</organism>
<keyword evidence="5" id="KW-1133">Transmembrane helix</keyword>
<dbReference type="EC" id="3.1.4.11" evidence="1"/>
<keyword evidence="5" id="KW-0812">Transmembrane</keyword>
<name>A0A6C0EM46_9ZZZZ</name>
<keyword evidence="3" id="KW-0442">Lipid degradation</keyword>
<accession>A0A6C0EM46</accession>
<evidence type="ECO:0000256" key="1">
    <source>
        <dbReference type="ARBA" id="ARBA00012368"/>
    </source>
</evidence>
<dbReference type="Gene3D" id="3.20.20.190">
    <property type="entry name" value="Phosphatidylinositol (PI) phosphodiesterase"/>
    <property type="match status" value="1"/>
</dbReference>
<dbReference type="PROSITE" id="PS50007">
    <property type="entry name" value="PIPLC_X_DOMAIN"/>
    <property type="match status" value="1"/>
</dbReference>
<dbReference type="PANTHER" id="PTHR10336:SF36">
    <property type="entry name" value="1-PHOSPHATIDYLINOSITOL 4,5-BISPHOSPHATE PHOSPHODIESTERASE BETA-4"/>
    <property type="match status" value="1"/>
</dbReference>
<proteinExistence type="predicted"/>
<dbReference type="Pfam" id="PF00387">
    <property type="entry name" value="PI-PLC-Y"/>
    <property type="match status" value="1"/>
</dbReference>
<dbReference type="InterPro" id="IPR001711">
    <property type="entry name" value="PLipase_C_Pinositol-sp_Y"/>
</dbReference>
<keyword evidence="4" id="KW-0443">Lipid metabolism</keyword>
<feature type="transmembrane region" description="Helical" evidence="5">
    <location>
        <begin position="49"/>
        <end position="68"/>
    </location>
</feature>
<keyword evidence="2" id="KW-0378">Hydrolase</keyword>
<dbReference type="AlphaFoldDB" id="A0A6C0EM46"/>
<dbReference type="InterPro" id="IPR001192">
    <property type="entry name" value="PI-PLC_fam"/>
</dbReference>
<reference evidence="7" key="1">
    <citation type="journal article" date="2020" name="Nature">
        <title>Giant virus diversity and host interactions through global metagenomics.</title>
        <authorList>
            <person name="Schulz F."/>
            <person name="Roux S."/>
            <person name="Paez-Espino D."/>
            <person name="Jungbluth S."/>
            <person name="Walsh D.A."/>
            <person name="Denef V.J."/>
            <person name="McMahon K.D."/>
            <person name="Konstantinidis K.T."/>
            <person name="Eloe-Fadrosh E.A."/>
            <person name="Kyrpides N.C."/>
            <person name="Woyke T."/>
        </authorList>
    </citation>
    <scope>NUCLEOTIDE SEQUENCE</scope>
    <source>
        <strain evidence="7">GVMAG-M-3300009149-34</strain>
    </source>
</reference>
<feature type="domain" description="PI-PLC Y-box" evidence="6">
    <location>
        <begin position="302"/>
        <end position="387"/>
    </location>
</feature>
<keyword evidence="5" id="KW-0472">Membrane</keyword>
<evidence type="ECO:0000259" key="6">
    <source>
        <dbReference type="PROSITE" id="PS50008"/>
    </source>
</evidence>
<evidence type="ECO:0000313" key="7">
    <source>
        <dbReference type="EMBL" id="QHT30108.1"/>
    </source>
</evidence>
<evidence type="ECO:0000256" key="2">
    <source>
        <dbReference type="ARBA" id="ARBA00022801"/>
    </source>
</evidence>
<dbReference type="SMART" id="SM00149">
    <property type="entry name" value="PLCYc"/>
    <property type="match status" value="1"/>
</dbReference>
<dbReference type="InterPro" id="IPR017946">
    <property type="entry name" value="PLC-like_Pdiesterase_TIM-brl"/>
</dbReference>
<dbReference type="PANTHER" id="PTHR10336">
    <property type="entry name" value="PHOSPHOINOSITIDE-SPECIFIC PHOSPHOLIPASE C FAMILY PROTEIN"/>
    <property type="match status" value="1"/>
</dbReference>
<dbReference type="GO" id="GO:0004435">
    <property type="term" value="F:phosphatidylinositol-4,5-bisphosphate phospholipase C activity"/>
    <property type="evidence" value="ECO:0007669"/>
    <property type="project" value="UniProtKB-EC"/>
</dbReference>
<dbReference type="GO" id="GO:0051209">
    <property type="term" value="P:release of sequestered calcium ion into cytosol"/>
    <property type="evidence" value="ECO:0007669"/>
    <property type="project" value="TreeGrafter"/>
</dbReference>
<evidence type="ECO:0000256" key="3">
    <source>
        <dbReference type="ARBA" id="ARBA00022963"/>
    </source>
</evidence>
<sequence length="419" mass="46965">MPAPKASTAEAAVAAPAAIIKGIQDTTDQFMKDPQKVLLKAQKAIAKMATEYIWVGIILLLLFLTWYYRREINKKANNNYAMESVYNDKSTVIGNINSADIKYKVDVVKGTGHLRDYYIASSYNSCCAGDFQDGYVDLVPLREVIHQGARVLDFALYQVNGEPVVGAGPTDSDNIKGTYNSVPVGSDEGILSTINKYAFSLPTPNPTDPLFIHFRVKSKVNPRLFYKKLTKYVNQYCGSRLLNPSYGYEGRPGVNGGSKNMATEPIINLRNKIIIICDQETNNFRGTAFEELVNMSSGSPFLSEYRNYDVQYTHDPDGLKEYNKKNMTLSMPDLSALNNNLPCQLHFSYGCQMVCMNYANDDSNMAFYSNMFNEARTAFVLKPDNLRYTVVTTSAPTLQNPEVSYKKKQIDLPMYKSTI</sequence>
<evidence type="ECO:0000256" key="4">
    <source>
        <dbReference type="ARBA" id="ARBA00023098"/>
    </source>
</evidence>
<dbReference type="EMBL" id="MN738892">
    <property type="protein sequence ID" value="QHT30108.1"/>
    <property type="molecule type" value="Genomic_DNA"/>
</dbReference>